<keyword evidence="2" id="KW-1185">Reference proteome</keyword>
<accession>A0ABR1GSE6</accession>
<dbReference type="EMBL" id="JAZAVJ010000186">
    <property type="protein sequence ID" value="KAK7408437.1"/>
    <property type="molecule type" value="Genomic_DNA"/>
</dbReference>
<protein>
    <submittedName>
        <fullName evidence="1">Uncharacterized protein</fullName>
    </submittedName>
</protein>
<sequence>MNSHHLAVGTGTGTDSSRIDKEYSFIEALSLGPRESLSLVSKEALGLSSPSTPTFPPATTLTTQNLDQNLSALSHSNVHNNNS</sequence>
<organism evidence="1 2">
    <name type="scientific">Neonectria punicea</name>
    <dbReference type="NCBI Taxonomy" id="979145"/>
    <lineage>
        <taxon>Eukaryota</taxon>
        <taxon>Fungi</taxon>
        <taxon>Dikarya</taxon>
        <taxon>Ascomycota</taxon>
        <taxon>Pezizomycotina</taxon>
        <taxon>Sordariomycetes</taxon>
        <taxon>Hypocreomycetidae</taxon>
        <taxon>Hypocreales</taxon>
        <taxon>Nectriaceae</taxon>
        <taxon>Neonectria</taxon>
    </lineage>
</organism>
<evidence type="ECO:0000313" key="2">
    <source>
        <dbReference type="Proteomes" id="UP001498476"/>
    </source>
</evidence>
<evidence type="ECO:0000313" key="1">
    <source>
        <dbReference type="EMBL" id="KAK7408437.1"/>
    </source>
</evidence>
<comment type="caution">
    <text evidence="1">The sequence shown here is derived from an EMBL/GenBank/DDBJ whole genome shotgun (WGS) entry which is preliminary data.</text>
</comment>
<dbReference type="Proteomes" id="UP001498476">
    <property type="component" value="Unassembled WGS sequence"/>
</dbReference>
<feature type="non-terminal residue" evidence="1">
    <location>
        <position position="83"/>
    </location>
</feature>
<name>A0ABR1GSE6_9HYPO</name>
<gene>
    <name evidence="1" type="ORF">QQX98_009364</name>
</gene>
<reference evidence="1 2" key="1">
    <citation type="journal article" date="2025" name="Microbiol. Resour. Announc.">
        <title>Draft genome sequences for Neonectria magnoliae and Neonectria punicea, canker pathogens of Liriodendron tulipifera and Acer saccharum in West Virginia.</title>
        <authorList>
            <person name="Petronek H.M."/>
            <person name="Kasson M.T."/>
            <person name="Metheny A.M."/>
            <person name="Stauder C.M."/>
            <person name="Lovett B."/>
            <person name="Lynch S.C."/>
            <person name="Garnas J.R."/>
            <person name="Kasson L.R."/>
            <person name="Stajich J.E."/>
        </authorList>
    </citation>
    <scope>NUCLEOTIDE SEQUENCE [LARGE SCALE GENOMIC DNA]</scope>
    <source>
        <strain evidence="1 2">NRRL 64653</strain>
    </source>
</reference>
<proteinExistence type="predicted"/>